<dbReference type="InterPro" id="IPR039904">
    <property type="entry name" value="TRANK1"/>
</dbReference>
<dbReference type="STRING" id="765440.A0A0C3FRE5"/>
<reference evidence="1 2" key="1">
    <citation type="submission" date="2014-04" db="EMBL/GenBank/DDBJ databases">
        <authorList>
            <consortium name="DOE Joint Genome Institute"/>
            <person name="Kuo A."/>
            <person name="Tarkka M."/>
            <person name="Buscot F."/>
            <person name="Kohler A."/>
            <person name="Nagy L.G."/>
            <person name="Floudas D."/>
            <person name="Copeland A."/>
            <person name="Barry K.W."/>
            <person name="Cichocki N."/>
            <person name="Veneault-Fourrey C."/>
            <person name="LaButti K."/>
            <person name="Lindquist E.A."/>
            <person name="Lipzen A."/>
            <person name="Lundell T."/>
            <person name="Morin E."/>
            <person name="Murat C."/>
            <person name="Sun H."/>
            <person name="Tunlid A."/>
            <person name="Henrissat B."/>
            <person name="Grigoriev I.V."/>
            <person name="Hibbett D.S."/>
            <person name="Martin F."/>
            <person name="Nordberg H.P."/>
            <person name="Cantor M.N."/>
            <person name="Hua S.X."/>
        </authorList>
    </citation>
    <scope>NUCLEOTIDE SEQUENCE [LARGE SCALE GENOMIC DNA]</scope>
    <source>
        <strain evidence="1 2">F 1598</strain>
    </source>
</reference>
<gene>
    <name evidence="1" type="ORF">PILCRDRAFT_88881</name>
</gene>
<evidence type="ECO:0000313" key="2">
    <source>
        <dbReference type="Proteomes" id="UP000054166"/>
    </source>
</evidence>
<name>A0A0C3FRE5_PILCF</name>
<organism evidence="1 2">
    <name type="scientific">Piloderma croceum (strain F 1598)</name>
    <dbReference type="NCBI Taxonomy" id="765440"/>
    <lineage>
        <taxon>Eukaryota</taxon>
        <taxon>Fungi</taxon>
        <taxon>Dikarya</taxon>
        <taxon>Basidiomycota</taxon>
        <taxon>Agaricomycotina</taxon>
        <taxon>Agaricomycetes</taxon>
        <taxon>Agaricomycetidae</taxon>
        <taxon>Atheliales</taxon>
        <taxon>Atheliaceae</taxon>
        <taxon>Piloderma</taxon>
    </lineage>
</organism>
<dbReference type="OrthoDB" id="2755216at2759"/>
<reference evidence="2" key="2">
    <citation type="submission" date="2015-01" db="EMBL/GenBank/DDBJ databases">
        <title>Evolutionary Origins and Diversification of the Mycorrhizal Mutualists.</title>
        <authorList>
            <consortium name="DOE Joint Genome Institute"/>
            <consortium name="Mycorrhizal Genomics Consortium"/>
            <person name="Kohler A."/>
            <person name="Kuo A."/>
            <person name="Nagy L.G."/>
            <person name="Floudas D."/>
            <person name="Copeland A."/>
            <person name="Barry K.W."/>
            <person name="Cichocki N."/>
            <person name="Veneault-Fourrey C."/>
            <person name="LaButti K."/>
            <person name="Lindquist E.A."/>
            <person name="Lipzen A."/>
            <person name="Lundell T."/>
            <person name="Morin E."/>
            <person name="Murat C."/>
            <person name="Riley R."/>
            <person name="Ohm R."/>
            <person name="Sun H."/>
            <person name="Tunlid A."/>
            <person name="Henrissat B."/>
            <person name="Grigoriev I.V."/>
            <person name="Hibbett D.S."/>
            <person name="Martin F."/>
        </authorList>
    </citation>
    <scope>NUCLEOTIDE SEQUENCE [LARGE SCALE GENOMIC DNA]</scope>
    <source>
        <strain evidence="2">F 1598</strain>
    </source>
</reference>
<dbReference type="InParanoid" id="A0A0C3FRE5"/>
<dbReference type="EMBL" id="KN832997">
    <property type="protein sequence ID" value="KIM81676.1"/>
    <property type="molecule type" value="Genomic_DNA"/>
</dbReference>
<sequence length="481" mass="54178">MTPQIPAFKMHSLMLSGESAARDALAKLEACADVEPTINYLLSKPNLLEFVISAKTAHRLDNYWKSVELAPHVLQAISTLMIPDAHEDILAQIGGNQKRKRGKCAAVTVNTEPFRKLGVDIPSTSLATEQLMTSILQDQKCILEYYLSILHHPNLSHIFKDEYIRQNDGIVLSLTPTVQKAPDPDIATKALTNTVPSAYLMVQPMKAALYFDSAVGFGEWRILLSTCATQDLREARRTDAKLFKIIVKKIKFILLLSWELSNGHFSDDNQKRLNGLSVEVPIYEAKMTRDQCLVVERQVLHIFGIYTHAQLDRRLWDSMGTQLARKGKEYRKRCNFQNRPYHAGDKVILPASFPVPEAIDAELESSVLDLPREDLEEVHLPSLLVPQEKQIIKHNTSCYVLGHSGTGKTTTMLFKMLGIERVWATHSNSDIPKPSQLFVTQSQVLAETASHSPRELVKLLKARQAQHEEQGLVDLDDETSW</sequence>
<accession>A0A0C3FRE5</accession>
<proteinExistence type="predicted"/>
<evidence type="ECO:0000313" key="1">
    <source>
        <dbReference type="EMBL" id="KIM81676.1"/>
    </source>
</evidence>
<dbReference type="PANTHER" id="PTHR21529">
    <property type="entry name" value="MAMMARY TURMOR VIRUS RECEPTOR HOMOLOG 1, 2 MTVR1, 2"/>
    <property type="match status" value="1"/>
</dbReference>
<dbReference type="Proteomes" id="UP000054166">
    <property type="component" value="Unassembled WGS sequence"/>
</dbReference>
<dbReference type="PANTHER" id="PTHR21529:SF4">
    <property type="entry name" value="TPR AND ANKYRIN REPEAT-CONTAINING PROTEIN 1"/>
    <property type="match status" value="1"/>
</dbReference>
<keyword evidence="2" id="KW-1185">Reference proteome</keyword>
<dbReference type="AlphaFoldDB" id="A0A0C3FRE5"/>
<protein>
    <submittedName>
        <fullName evidence="1">Uncharacterized protein</fullName>
    </submittedName>
</protein>
<dbReference type="HOGENOM" id="CLU_671071_0_0_1"/>